<comment type="function">
    <text evidence="1 10">Role in flagellar biosynthesis.</text>
</comment>
<evidence type="ECO:0000256" key="6">
    <source>
        <dbReference type="ARBA" id="ARBA00022989"/>
    </source>
</evidence>
<keyword evidence="8 10" id="KW-0975">Bacterial flagellum</keyword>
<feature type="transmembrane region" description="Helical" evidence="10">
    <location>
        <begin position="180"/>
        <end position="206"/>
    </location>
</feature>
<dbReference type="PANTHER" id="PTHR30065:SF8">
    <property type="entry name" value="FLAGELLAR BIOSYNTHETIC PROTEIN FLIR"/>
    <property type="match status" value="1"/>
</dbReference>
<name>A0ABU9DCH3_9PROT</name>
<dbReference type="InterPro" id="IPR002010">
    <property type="entry name" value="T3SS_IM_R"/>
</dbReference>
<evidence type="ECO:0000256" key="5">
    <source>
        <dbReference type="ARBA" id="ARBA00022692"/>
    </source>
</evidence>
<dbReference type="EMBL" id="JBBPCO010000013">
    <property type="protein sequence ID" value="MEK8090552.1"/>
    <property type="molecule type" value="Genomic_DNA"/>
</dbReference>
<accession>A0ABU9DCH3</accession>
<dbReference type="InterPro" id="IPR006303">
    <property type="entry name" value="FliR"/>
</dbReference>
<gene>
    <name evidence="11" type="primary">fliR</name>
    <name evidence="11" type="ORF">WOB96_12385</name>
</gene>
<comment type="caution">
    <text evidence="11">The sequence shown here is derived from an EMBL/GenBank/DDBJ whole genome shotgun (WGS) entry which is preliminary data.</text>
</comment>
<feature type="transmembrane region" description="Helical" evidence="10">
    <location>
        <begin position="12"/>
        <end position="34"/>
    </location>
</feature>
<feature type="transmembrane region" description="Helical" evidence="10">
    <location>
        <begin position="40"/>
        <end position="58"/>
    </location>
</feature>
<keyword evidence="7 10" id="KW-0472">Membrane</keyword>
<organism evidence="11 12">
    <name type="scientific">Thermithiobacillus plumbiphilus</name>
    <dbReference type="NCBI Taxonomy" id="1729899"/>
    <lineage>
        <taxon>Bacteria</taxon>
        <taxon>Pseudomonadati</taxon>
        <taxon>Pseudomonadota</taxon>
        <taxon>Acidithiobacillia</taxon>
        <taxon>Acidithiobacillales</taxon>
        <taxon>Thermithiobacillaceae</taxon>
        <taxon>Thermithiobacillus</taxon>
    </lineage>
</organism>
<feature type="transmembrane region" description="Helical" evidence="10">
    <location>
        <begin position="70"/>
        <end position="92"/>
    </location>
</feature>
<evidence type="ECO:0000313" key="12">
    <source>
        <dbReference type="Proteomes" id="UP001446205"/>
    </source>
</evidence>
<dbReference type="PRINTS" id="PR00953">
    <property type="entry name" value="TYPE3IMRPROT"/>
</dbReference>
<evidence type="ECO:0000256" key="1">
    <source>
        <dbReference type="ARBA" id="ARBA00002578"/>
    </source>
</evidence>
<proteinExistence type="inferred from homology"/>
<evidence type="ECO:0000256" key="9">
    <source>
        <dbReference type="NCBIfam" id="TIGR01400"/>
    </source>
</evidence>
<comment type="subcellular location">
    <subcellularLocation>
        <location evidence="10">Cell membrane</location>
        <topology evidence="10">Multi-pass membrane protein</topology>
    </subcellularLocation>
    <subcellularLocation>
        <location evidence="10">Bacterial flagellum basal body</location>
    </subcellularLocation>
</comment>
<keyword evidence="11" id="KW-0282">Flagellum</keyword>
<keyword evidence="11" id="KW-0969">Cilium</keyword>
<evidence type="ECO:0000256" key="3">
    <source>
        <dbReference type="ARBA" id="ARBA00021717"/>
    </source>
</evidence>
<feature type="transmembrane region" description="Helical" evidence="10">
    <location>
        <begin position="213"/>
        <end position="238"/>
    </location>
</feature>
<keyword evidence="5 10" id="KW-0812">Transmembrane</keyword>
<protein>
    <recommendedName>
        <fullName evidence="3 9">Flagellar biosynthetic protein FliR</fullName>
    </recommendedName>
</protein>
<dbReference type="PANTHER" id="PTHR30065">
    <property type="entry name" value="FLAGELLAR BIOSYNTHETIC PROTEIN FLIR"/>
    <property type="match status" value="1"/>
</dbReference>
<evidence type="ECO:0000256" key="2">
    <source>
        <dbReference type="ARBA" id="ARBA00009772"/>
    </source>
</evidence>
<evidence type="ECO:0000256" key="4">
    <source>
        <dbReference type="ARBA" id="ARBA00022475"/>
    </source>
</evidence>
<dbReference type="NCBIfam" id="TIGR01400">
    <property type="entry name" value="fliR"/>
    <property type="match status" value="1"/>
</dbReference>
<keyword evidence="11" id="KW-0966">Cell projection</keyword>
<dbReference type="Proteomes" id="UP001446205">
    <property type="component" value="Unassembled WGS sequence"/>
</dbReference>
<dbReference type="Pfam" id="PF01311">
    <property type="entry name" value="Bac_export_1"/>
    <property type="match status" value="1"/>
</dbReference>
<keyword evidence="4 10" id="KW-1003">Cell membrane</keyword>
<evidence type="ECO:0000256" key="7">
    <source>
        <dbReference type="ARBA" id="ARBA00023136"/>
    </source>
</evidence>
<sequence>MISFTSAELAAWVGAYLFPFFRILALLSTAPVFGAPQITIRLRIGLAMVIAILLAPLLPPMPAVEALSVASALIIAQQILIGAAMGLVMRIVFAAVEYAAQVISLQMGLGFATLLDPQNGAQTPVIGHFFSLLATLAFLATNGHLLMIAALAESFQAFPILLGQGVDPQAWRMLVEWGGAIFRIGIILALPVMAVLLVTNIALVILSKDSPQLNIFVIGFPLLLGLGFWSLVVVLPYLTPVLTGGLGQGLRTIEAFLQVLS</sequence>
<evidence type="ECO:0000256" key="8">
    <source>
        <dbReference type="ARBA" id="ARBA00023143"/>
    </source>
</evidence>
<reference evidence="11 12" key="1">
    <citation type="submission" date="2024-04" db="EMBL/GenBank/DDBJ databases">
        <authorList>
            <person name="Abashina T."/>
            <person name="Shaikin A."/>
        </authorList>
    </citation>
    <scope>NUCLEOTIDE SEQUENCE [LARGE SCALE GENOMIC DNA]</scope>
    <source>
        <strain evidence="11 12">AAFK</strain>
    </source>
</reference>
<feature type="transmembrane region" description="Helical" evidence="10">
    <location>
        <begin position="129"/>
        <end position="152"/>
    </location>
</feature>
<keyword evidence="12" id="KW-1185">Reference proteome</keyword>
<dbReference type="RefSeq" id="WP_341371608.1">
    <property type="nucleotide sequence ID" value="NZ_JBBPCO010000013.1"/>
</dbReference>
<evidence type="ECO:0000256" key="10">
    <source>
        <dbReference type="RuleBase" id="RU362071"/>
    </source>
</evidence>
<keyword evidence="6 10" id="KW-1133">Transmembrane helix</keyword>
<evidence type="ECO:0000313" key="11">
    <source>
        <dbReference type="EMBL" id="MEK8090552.1"/>
    </source>
</evidence>
<comment type="similarity">
    <text evidence="2 10">Belongs to the FliR/MopE/SpaR family.</text>
</comment>